<dbReference type="OrthoDB" id="667194at2"/>
<evidence type="ECO:0000259" key="4">
    <source>
        <dbReference type="Pfam" id="PF18962"/>
    </source>
</evidence>
<dbReference type="STRING" id="490189.SAMN02927903_01111"/>
<feature type="domain" description="Secretion system C-terminal sorting" evidence="4">
    <location>
        <begin position="184"/>
        <end position="255"/>
    </location>
</feature>
<feature type="chain" id="PRO_5011460299" evidence="2">
    <location>
        <begin position="22"/>
        <end position="256"/>
    </location>
</feature>
<keyword evidence="6" id="KW-1185">Reference proteome</keyword>
<dbReference type="CDD" id="cd09631">
    <property type="entry name" value="DOMON_DOH"/>
    <property type="match status" value="1"/>
</dbReference>
<dbReference type="InterPro" id="IPR026444">
    <property type="entry name" value="Secre_tail"/>
</dbReference>
<evidence type="ECO:0000313" key="6">
    <source>
        <dbReference type="Proteomes" id="UP000199354"/>
    </source>
</evidence>
<reference evidence="5 6" key="1">
    <citation type="submission" date="2016-10" db="EMBL/GenBank/DDBJ databases">
        <authorList>
            <person name="de Groot N.N."/>
        </authorList>
    </citation>
    <scope>NUCLEOTIDE SEQUENCE [LARGE SCALE GENOMIC DNA]</scope>
    <source>
        <strain evidence="5 6">CGMCC 1.7031</strain>
    </source>
</reference>
<dbReference type="AlphaFoldDB" id="A0A1G5EPG6"/>
<sequence length="256" mass="26891">MKKTTFTATALLFGATLAAQSYTTGTLALDANNGTPLDYSAKIDVDASTVQLTLIGPSTSWLGIGFDNTSMAESGDVLIFNGTSMTDRHFAGFGTTPTMDAQQDWTVTSNTQAGGVRTVVATRARDTGDADDYVFTASAQSLNIVYARRQGSTTIGYHGANSCGQMMTNLTLGAEKFEVDSFKLFPNPASGSVTVELPSGIASGTVKIYDNLGRVVKNQAVTATEGTIQTNGLLTGSYLVVLRTDYGNATKTLLVE</sequence>
<proteinExistence type="predicted"/>
<dbReference type="NCBIfam" id="TIGR04183">
    <property type="entry name" value="Por_Secre_tail"/>
    <property type="match status" value="1"/>
</dbReference>
<keyword evidence="1 2" id="KW-0732">Signal</keyword>
<accession>A0A1G5EPG6</accession>
<evidence type="ECO:0000256" key="2">
    <source>
        <dbReference type="SAM" id="SignalP"/>
    </source>
</evidence>
<evidence type="ECO:0000313" key="5">
    <source>
        <dbReference type="EMBL" id="SCY28328.1"/>
    </source>
</evidence>
<protein>
    <submittedName>
        <fullName evidence="5">Por secretion system C-terminal sorting domain-containing protein</fullName>
    </submittedName>
</protein>
<gene>
    <name evidence="5" type="ORF">SAMN02927903_01111</name>
</gene>
<feature type="signal peptide" evidence="2">
    <location>
        <begin position="1"/>
        <end position="21"/>
    </location>
</feature>
<dbReference type="RefSeq" id="WP_091141294.1">
    <property type="nucleotide sequence ID" value="NZ_FMVF01000004.1"/>
</dbReference>
<dbReference type="Pfam" id="PF03351">
    <property type="entry name" value="DOMON"/>
    <property type="match status" value="1"/>
</dbReference>
<dbReference type="Proteomes" id="UP000199354">
    <property type="component" value="Unassembled WGS sequence"/>
</dbReference>
<organism evidence="5 6">
    <name type="scientific">Flavobacterium caeni</name>
    <dbReference type="NCBI Taxonomy" id="490189"/>
    <lineage>
        <taxon>Bacteria</taxon>
        <taxon>Pseudomonadati</taxon>
        <taxon>Bacteroidota</taxon>
        <taxon>Flavobacteriia</taxon>
        <taxon>Flavobacteriales</taxon>
        <taxon>Flavobacteriaceae</taxon>
        <taxon>Flavobacterium</taxon>
    </lineage>
</organism>
<name>A0A1G5EPG6_9FLAO</name>
<evidence type="ECO:0000256" key="1">
    <source>
        <dbReference type="ARBA" id="ARBA00022729"/>
    </source>
</evidence>
<dbReference type="InterPro" id="IPR005018">
    <property type="entry name" value="DOMON_domain"/>
</dbReference>
<dbReference type="Pfam" id="PF18962">
    <property type="entry name" value="Por_Secre_tail"/>
    <property type="match status" value="1"/>
</dbReference>
<dbReference type="InterPro" id="IPR045266">
    <property type="entry name" value="DOH_DOMON"/>
</dbReference>
<feature type="domain" description="DOMON" evidence="3">
    <location>
        <begin position="42"/>
        <end position="147"/>
    </location>
</feature>
<dbReference type="EMBL" id="FMVF01000004">
    <property type="protein sequence ID" value="SCY28328.1"/>
    <property type="molecule type" value="Genomic_DNA"/>
</dbReference>
<evidence type="ECO:0000259" key="3">
    <source>
        <dbReference type="Pfam" id="PF03351"/>
    </source>
</evidence>